<feature type="region of interest" description="Disordered" evidence="1">
    <location>
        <begin position="90"/>
        <end position="109"/>
    </location>
</feature>
<dbReference type="Proteomes" id="UP000053647">
    <property type="component" value="Unassembled WGS sequence"/>
</dbReference>
<sequence>MTDNGRKPRDEVPQREYLVLPCLSSLPLRGARLLSLRKKLCTHARSHLSVCVVSARDHDQPSAPLPLESPTASLSRHYILLLPALTAFTDDPDPGSEHDGEETEDGEDVWSDDTAGMFDFVTERNMAQIAQIAVVRSNRLLLGEINVDGDAAMDPDPLYNMIQGGKGKNVLHKKVTLIMFVYECRSKASNHREGQYTQHNDE</sequence>
<evidence type="ECO:0000313" key="2">
    <source>
        <dbReference type="EMBL" id="KIJ12565.1"/>
    </source>
</evidence>
<accession>A0A0C9TAA1</accession>
<name>A0A0C9TAA1_PAXIN</name>
<dbReference type="AlphaFoldDB" id="A0A0C9TAA1"/>
<keyword evidence="3" id="KW-1185">Reference proteome</keyword>
<protein>
    <submittedName>
        <fullName evidence="2">Uncharacterized protein</fullName>
    </submittedName>
</protein>
<evidence type="ECO:0000313" key="3">
    <source>
        <dbReference type="Proteomes" id="UP000053647"/>
    </source>
</evidence>
<proteinExistence type="predicted"/>
<organism evidence="2 3">
    <name type="scientific">Paxillus involutus ATCC 200175</name>
    <dbReference type="NCBI Taxonomy" id="664439"/>
    <lineage>
        <taxon>Eukaryota</taxon>
        <taxon>Fungi</taxon>
        <taxon>Dikarya</taxon>
        <taxon>Basidiomycota</taxon>
        <taxon>Agaricomycotina</taxon>
        <taxon>Agaricomycetes</taxon>
        <taxon>Agaricomycetidae</taxon>
        <taxon>Boletales</taxon>
        <taxon>Paxilineae</taxon>
        <taxon>Paxillaceae</taxon>
        <taxon>Paxillus</taxon>
    </lineage>
</organism>
<dbReference type="HOGENOM" id="CLU_1355012_0_0_1"/>
<dbReference type="OrthoDB" id="10633496at2759"/>
<evidence type="ECO:0000256" key="1">
    <source>
        <dbReference type="SAM" id="MobiDB-lite"/>
    </source>
</evidence>
<reference evidence="2 3" key="1">
    <citation type="submission" date="2014-06" db="EMBL/GenBank/DDBJ databases">
        <authorList>
            <consortium name="DOE Joint Genome Institute"/>
            <person name="Kuo A."/>
            <person name="Kohler A."/>
            <person name="Nagy L.G."/>
            <person name="Floudas D."/>
            <person name="Copeland A."/>
            <person name="Barry K.W."/>
            <person name="Cichocki N."/>
            <person name="Veneault-Fourrey C."/>
            <person name="LaButti K."/>
            <person name="Lindquist E.A."/>
            <person name="Lipzen A."/>
            <person name="Lundell T."/>
            <person name="Morin E."/>
            <person name="Murat C."/>
            <person name="Sun H."/>
            <person name="Tunlid A."/>
            <person name="Henrissat B."/>
            <person name="Grigoriev I.V."/>
            <person name="Hibbett D.S."/>
            <person name="Martin F."/>
            <person name="Nordberg H.P."/>
            <person name="Cantor M.N."/>
            <person name="Hua S.X."/>
        </authorList>
    </citation>
    <scope>NUCLEOTIDE SEQUENCE [LARGE SCALE GENOMIC DNA]</scope>
    <source>
        <strain evidence="2 3">ATCC 200175</strain>
    </source>
</reference>
<dbReference type="EMBL" id="KN819362">
    <property type="protein sequence ID" value="KIJ12565.1"/>
    <property type="molecule type" value="Genomic_DNA"/>
</dbReference>
<reference evidence="3" key="2">
    <citation type="submission" date="2015-01" db="EMBL/GenBank/DDBJ databases">
        <title>Evolutionary Origins and Diversification of the Mycorrhizal Mutualists.</title>
        <authorList>
            <consortium name="DOE Joint Genome Institute"/>
            <consortium name="Mycorrhizal Genomics Consortium"/>
            <person name="Kohler A."/>
            <person name="Kuo A."/>
            <person name="Nagy L.G."/>
            <person name="Floudas D."/>
            <person name="Copeland A."/>
            <person name="Barry K.W."/>
            <person name="Cichocki N."/>
            <person name="Veneault-Fourrey C."/>
            <person name="LaButti K."/>
            <person name="Lindquist E.A."/>
            <person name="Lipzen A."/>
            <person name="Lundell T."/>
            <person name="Morin E."/>
            <person name="Murat C."/>
            <person name="Riley R."/>
            <person name="Ohm R."/>
            <person name="Sun H."/>
            <person name="Tunlid A."/>
            <person name="Henrissat B."/>
            <person name="Grigoriev I.V."/>
            <person name="Hibbett D.S."/>
            <person name="Martin F."/>
        </authorList>
    </citation>
    <scope>NUCLEOTIDE SEQUENCE [LARGE SCALE GENOMIC DNA]</scope>
    <source>
        <strain evidence="3">ATCC 200175</strain>
    </source>
</reference>
<gene>
    <name evidence="2" type="ORF">PAXINDRAFT_14648</name>
</gene>